<dbReference type="Pfam" id="PF00226">
    <property type="entry name" value="DnaJ"/>
    <property type="match status" value="1"/>
</dbReference>
<sequence>MDWESEGEEFSEEDCLTEHDASLDEIRGAYKKFSIIYHPDKHTDPSKKEEAQKIFGKLSRAYHVLADPYKRAIYDTIGEKRDIREEHELFLKRQEARAMLSQTNPSTRINVHVNATDLFERYMYSSKYDHVISEIWPRLQISEVSISKSIQSHLSSRDRVNFGGNVTARGGIGLGSVNAAWTRTYNEGSDHFRLGTTMGEQRVALNFNKKGFNPDFKIQFINMLGPKTVAYLSYNAKIELEREDDELLIYEGGDVSAETIHSTKDYRIRAHASLDSYLFDLLKLKKFILDPMEKRKKQKLEEEELRKKKDRYEDDKKEAVSVMELMQNRYERIRFEEESKSGLIIERALYGNLVSGDNECIREEVNSLLIDLDAPSVHSDILEVTLPVQCLIEEGSKITFHEGSKSNIPGFF</sequence>
<dbReference type="Pfam" id="PF11875">
    <property type="entry name" value="DnaJ-like_C11_C"/>
    <property type="match status" value="1"/>
</dbReference>
<protein>
    <submittedName>
        <fullName evidence="2">DNAJC11</fullName>
    </submittedName>
</protein>
<dbReference type="GO" id="GO:0042407">
    <property type="term" value="P:cristae formation"/>
    <property type="evidence" value="ECO:0007669"/>
    <property type="project" value="TreeGrafter"/>
</dbReference>
<dbReference type="PANTHER" id="PTHR44157:SF1">
    <property type="entry name" value="DNAJ HOMOLOG SUBFAMILY C MEMBER 11"/>
    <property type="match status" value="1"/>
</dbReference>
<keyword evidence="1" id="KW-0143">Chaperone</keyword>
<proteinExistence type="predicted"/>
<dbReference type="Proteomes" id="UP000675881">
    <property type="component" value="Chromosome 5"/>
</dbReference>
<dbReference type="CDD" id="cd06257">
    <property type="entry name" value="DnaJ"/>
    <property type="match status" value="1"/>
</dbReference>
<dbReference type="PANTHER" id="PTHR44157">
    <property type="entry name" value="DNAJ HOMOLOG SUBFAMILY C MEMBER 11"/>
    <property type="match status" value="1"/>
</dbReference>
<evidence type="ECO:0000313" key="3">
    <source>
        <dbReference type="Proteomes" id="UP000675881"/>
    </source>
</evidence>
<evidence type="ECO:0000256" key="1">
    <source>
        <dbReference type="ARBA" id="ARBA00023186"/>
    </source>
</evidence>
<dbReference type="GO" id="GO:0005739">
    <property type="term" value="C:mitochondrion"/>
    <property type="evidence" value="ECO:0007669"/>
    <property type="project" value="GOC"/>
</dbReference>
<reference evidence="2" key="1">
    <citation type="submission" date="2021-02" db="EMBL/GenBank/DDBJ databases">
        <authorList>
            <person name="Bekaert M."/>
        </authorList>
    </citation>
    <scope>NUCLEOTIDE SEQUENCE</scope>
    <source>
        <strain evidence="2">IoA-00</strain>
    </source>
</reference>
<dbReference type="SUPFAM" id="SSF46565">
    <property type="entry name" value="Chaperone J-domain"/>
    <property type="match status" value="1"/>
</dbReference>
<dbReference type="SMART" id="SM00271">
    <property type="entry name" value="DnaJ"/>
    <property type="match status" value="1"/>
</dbReference>
<dbReference type="InterPro" id="IPR024586">
    <property type="entry name" value="DnaJ-like_C11_C"/>
</dbReference>
<dbReference type="InterPro" id="IPR001623">
    <property type="entry name" value="DnaJ_domain"/>
</dbReference>
<evidence type="ECO:0000313" key="2">
    <source>
        <dbReference type="EMBL" id="CAF2952465.1"/>
    </source>
</evidence>
<gene>
    <name evidence="2" type="ORF">LSAA_10717</name>
</gene>
<dbReference type="EMBL" id="HG994584">
    <property type="protein sequence ID" value="CAF2952465.1"/>
    <property type="molecule type" value="Genomic_DNA"/>
</dbReference>
<dbReference type="PROSITE" id="PS50076">
    <property type="entry name" value="DNAJ_2"/>
    <property type="match status" value="1"/>
</dbReference>
<organism evidence="2 3">
    <name type="scientific">Lepeophtheirus salmonis</name>
    <name type="common">Salmon louse</name>
    <name type="synonym">Caligus salmonis</name>
    <dbReference type="NCBI Taxonomy" id="72036"/>
    <lineage>
        <taxon>Eukaryota</taxon>
        <taxon>Metazoa</taxon>
        <taxon>Ecdysozoa</taxon>
        <taxon>Arthropoda</taxon>
        <taxon>Crustacea</taxon>
        <taxon>Multicrustacea</taxon>
        <taxon>Hexanauplia</taxon>
        <taxon>Copepoda</taxon>
        <taxon>Siphonostomatoida</taxon>
        <taxon>Caligidae</taxon>
        <taxon>Lepeophtheirus</taxon>
    </lineage>
</organism>
<keyword evidence="3" id="KW-1185">Reference proteome</keyword>
<dbReference type="InterPro" id="IPR036869">
    <property type="entry name" value="J_dom_sf"/>
</dbReference>
<name>A0A7R8CWJ4_LEPSM</name>
<dbReference type="AlphaFoldDB" id="A0A7R8CWJ4"/>
<dbReference type="InterPro" id="IPR052243">
    <property type="entry name" value="Mito_inner_membrane_organizer"/>
</dbReference>
<dbReference type="PRINTS" id="PR00625">
    <property type="entry name" value="JDOMAIN"/>
</dbReference>
<dbReference type="Gene3D" id="1.10.287.110">
    <property type="entry name" value="DnaJ domain"/>
    <property type="match status" value="1"/>
</dbReference>
<accession>A0A7R8CWJ4</accession>
<dbReference type="OrthoDB" id="18010at2759"/>